<name>A0A1J1DYJ5_9FLAO</name>
<dbReference type="SUPFAM" id="SSF55821">
    <property type="entry name" value="YrdC/RibB"/>
    <property type="match status" value="1"/>
</dbReference>
<dbReference type="PANTHER" id="PTHR17490">
    <property type="entry name" value="SUA5"/>
    <property type="match status" value="1"/>
</dbReference>
<dbReference type="Pfam" id="PF01300">
    <property type="entry name" value="Sua5_yciO_yrdC"/>
    <property type="match status" value="1"/>
</dbReference>
<evidence type="ECO:0000256" key="10">
    <source>
        <dbReference type="ARBA" id="ARBA00029774"/>
    </source>
</evidence>
<reference evidence="13 14" key="1">
    <citation type="submission" date="2014-03" db="EMBL/GenBank/DDBJ databases">
        <title>complete genome sequence of Flavobacteriaceae bacterium JBKA-6.</title>
        <authorList>
            <person name="Takano T."/>
            <person name="Nakamura Y."/>
            <person name="Takuma S."/>
            <person name="Yasuike M."/>
            <person name="Matsuyama T."/>
            <person name="Sakai T."/>
            <person name="Fujiwara A."/>
            <person name="Kimoto K."/>
            <person name="Fukuda Y."/>
            <person name="Kondo H."/>
            <person name="Hirono I."/>
            <person name="Nakayasu C."/>
        </authorList>
    </citation>
    <scope>NUCLEOTIDE SEQUENCE [LARGE SCALE GENOMIC DNA]</scope>
    <source>
        <strain evidence="13 14">JBKA-6</strain>
    </source>
</reference>
<accession>A0A1J1DYJ5</accession>
<evidence type="ECO:0000256" key="11">
    <source>
        <dbReference type="ARBA" id="ARBA00048366"/>
    </source>
</evidence>
<gene>
    <name evidence="13" type="ORF">JBKA6_0962</name>
</gene>
<dbReference type="Proteomes" id="UP000243197">
    <property type="component" value="Chromosome"/>
</dbReference>
<dbReference type="EMBL" id="AP014564">
    <property type="protein sequence ID" value="BAV94975.1"/>
    <property type="molecule type" value="Genomic_DNA"/>
</dbReference>
<evidence type="ECO:0000313" key="13">
    <source>
        <dbReference type="EMBL" id="BAV94975.1"/>
    </source>
</evidence>
<dbReference type="PANTHER" id="PTHR17490:SF16">
    <property type="entry name" value="THREONYLCARBAMOYL-AMP SYNTHASE"/>
    <property type="match status" value="1"/>
</dbReference>
<evidence type="ECO:0000256" key="5">
    <source>
        <dbReference type="ARBA" id="ARBA00022679"/>
    </source>
</evidence>
<evidence type="ECO:0000256" key="4">
    <source>
        <dbReference type="ARBA" id="ARBA00022490"/>
    </source>
</evidence>
<evidence type="ECO:0000259" key="12">
    <source>
        <dbReference type="PROSITE" id="PS51163"/>
    </source>
</evidence>
<comment type="catalytic activity">
    <reaction evidence="11">
        <text>L-threonine + hydrogencarbonate + ATP = L-threonylcarbamoyladenylate + diphosphate + H2O</text>
        <dbReference type="Rhea" id="RHEA:36407"/>
        <dbReference type="ChEBI" id="CHEBI:15377"/>
        <dbReference type="ChEBI" id="CHEBI:17544"/>
        <dbReference type="ChEBI" id="CHEBI:30616"/>
        <dbReference type="ChEBI" id="CHEBI:33019"/>
        <dbReference type="ChEBI" id="CHEBI:57926"/>
        <dbReference type="ChEBI" id="CHEBI:73682"/>
        <dbReference type="EC" id="2.7.7.87"/>
    </reaction>
</comment>
<dbReference type="PROSITE" id="PS51163">
    <property type="entry name" value="YRDC"/>
    <property type="match status" value="1"/>
</dbReference>
<dbReference type="GO" id="GO:0008033">
    <property type="term" value="P:tRNA processing"/>
    <property type="evidence" value="ECO:0007669"/>
    <property type="project" value="UniProtKB-KW"/>
</dbReference>
<organism evidence="13 14">
    <name type="scientific">Ichthyobacterium seriolicida</name>
    <dbReference type="NCBI Taxonomy" id="242600"/>
    <lineage>
        <taxon>Bacteria</taxon>
        <taxon>Pseudomonadati</taxon>
        <taxon>Bacteroidota</taxon>
        <taxon>Flavobacteriia</taxon>
        <taxon>Flavobacteriales</taxon>
        <taxon>Ichthyobacteriaceae</taxon>
        <taxon>Ichthyobacterium</taxon>
    </lineage>
</organism>
<comment type="subcellular location">
    <subcellularLocation>
        <location evidence="1">Cytoplasm</location>
    </subcellularLocation>
</comment>
<keyword evidence="7" id="KW-0548">Nucleotidyltransferase</keyword>
<sequence>MIKELSKTVEVLKRGGVVLYPTDTIWGLGCDAKNESAIDRIYDVKKRLYAKSMIILVNSEQMLKKIVDIPKAALEIINDRKKIVTIIYDNPRGIPKSIVSKDNTIAIRLTRNTFCNRLISMLNSPIVSTSANISGFAHPNSFKDIDSEILNQVDYCVNLYRDNKCIKPSSIIRVSENAEIKIIRE</sequence>
<evidence type="ECO:0000256" key="1">
    <source>
        <dbReference type="ARBA" id="ARBA00004496"/>
    </source>
</evidence>
<dbReference type="RefSeq" id="WP_096686389.1">
    <property type="nucleotide sequence ID" value="NZ_AP014564.1"/>
</dbReference>
<evidence type="ECO:0000256" key="7">
    <source>
        <dbReference type="ARBA" id="ARBA00022695"/>
    </source>
</evidence>
<dbReference type="EC" id="2.7.7.87" evidence="3"/>
<keyword evidence="6" id="KW-0819">tRNA processing</keyword>
<dbReference type="InterPro" id="IPR050156">
    <property type="entry name" value="TC-AMP_synthase_SUA5"/>
</dbReference>
<evidence type="ECO:0000256" key="2">
    <source>
        <dbReference type="ARBA" id="ARBA00007663"/>
    </source>
</evidence>
<dbReference type="GO" id="GO:0005737">
    <property type="term" value="C:cytoplasm"/>
    <property type="evidence" value="ECO:0007669"/>
    <property type="project" value="UniProtKB-SubCell"/>
</dbReference>
<keyword evidence="9" id="KW-0067">ATP-binding</keyword>
<dbReference type="GO" id="GO:0000049">
    <property type="term" value="F:tRNA binding"/>
    <property type="evidence" value="ECO:0007669"/>
    <property type="project" value="TreeGrafter"/>
</dbReference>
<dbReference type="GO" id="GO:0005524">
    <property type="term" value="F:ATP binding"/>
    <property type="evidence" value="ECO:0007669"/>
    <property type="project" value="UniProtKB-KW"/>
</dbReference>
<dbReference type="AlphaFoldDB" id="A0A1J1DYJ5"/>
<evidence type="ECO:0000256" key="9">
    <source>
        <dbReference type="ARBA" id="ARBA00022840"/>
    </source>
</evidence>
<proteinExistence type="inferred from homology"/>
<evidence type="ECO:0000256" key="3">
    <source>
        <dbReference type="ARBA" id="ARBA00012584"/>
    </source>
</evidence>
<keyword evidence="4" id="KW-0963">Cytoplasm</keyword>
<protein>
    <recommendedName>
        <fullName evidence="10">L-threonylcarbamoyladenylate synthase</fullName>
        <ecNumber evidence="3">2.7.7.87</ecNumber>
    </recommendedName>
    <alternativeName>
        <fullName evidence="10">L-threonylcarbamoyladenylate synthase</fullName>
    </alternativeName>
</protein>
<dbReference type="Gene3D" id="3.90.870.10">
    <property type="entry name" value="DHBP synthase"/>
    <property type="match status" value="1"/>
</dbReference>
<comment type="similarity">
    <text evidence="2">Belongs to the SUA5 family.</text>
</comment>
<evidence type="ECO:0000313" key="14">
    <source>
        <dbReference type="Proteomes" id="UP000243197"/>
    </source>
</evidence>
<dbReference type="GO" id="GO:0061710">
    <property type="term" value="F:L-threonylcarbamoyladenylate synthase"/>
    <property type="evidence" value="ECO:0007669"/>
    <property type="project" value="UniProtKB-EC"/>
</dbReference>
<dbReference type="KEGG" id="ise:JBKA6_0962"/>
<dbReference type="GO" id="GO:0006450">
    <property type="term" value="P:regulation of translational fidelity"/>
    <property type="evidence" value="ECO:0007669"/>
    <property type="project" value="TreeGrafter"/>
</dbReference>
<dbReference type="NCBIfam" id="TIGR00057">
    <property type="entry name" value="L-threonylcarbamoyladenylate synthase"/>
    <property type="match status" value="1"/>
</dbReference>
<keyword evidence="5" id="KW-0808">Transferase</keyword>
<evidence type="ECO:0000256" key="6">
    <source>
        <dbReference type="ARBA" id="ARBA00022694"/>
    </source>
</evidence>
<keyword evidence="8" id="KW-0547">Nucleotide-binding</keyword>
<dbReference type="InterPro" id="IPR017945">
    <property type="entry name" value="DHBP_synth_RibB-like_a/b_dom"/>
</dbReference>
<dbReference type="OrthoDB" id="9814580at2"/>
<keyword evidence="14" id="KW-1185">Reference proteome</keyword>
<dbReference type="InterPro" id="IPR006070">
    <property type="entry name" value="Sua5-like_dom"/>
</dbReference>
<dbReference type="GO" id="GO:0003725">
    <property type="term" value="F:double-stranded RNA binding"/>
    <property type="evidence" value="ECO:0007669"/>
    <property type="project" value="InterPro"/>
</dbReference>
<feature type="domain" description="YrdC-like" evidence="12">
    <location>
        <begin position="2"/>
        <end position="185"/>
    </location>
</feature>
<evidence type="ECO:0000256" key="8">
    <source>
        <dbReference type="ARBA" id="ARBA00022741"/>
    </source>
</evidence>